<keyword evidence="3" id="KW-1133">Transmembrane helix</keyword>
<evidence type="ECO:0000256" key="3">
    <source>
        <dbReference type="SAM" id="Phobius"/>
    </source>
</evidence>
<dbReference type="Pfam" id="PF00085">
    <property type="entry name" value="Thioredoxin"/>
    <property type="match status" value="1"/>
</dbReference>
<name>A0A3G5AC03_9VIRU</name>
<protein>
    <submittedName>
        <fullName evidence="5">Putative thioredoxin</fullName>
    </submittedName>
</protein>
<gene>
    <name evidence="5" type="ORF">Hyperionvirus33_5</name>
</gene>
<dbReference type="GO" id="GO:0003756">
    <property type="term" value="F:protein disulfide isomerase activity"/>
    <property type="evidence" value="ECO:0007669"/>
    <property type="project" value="TreeGrafter"/>
</dbReference>
<evidence type="ECO:0000313" key="5">
    <source>
        <dbReference type="EMBL" id="AYV84662.1"/>
    </source>
</evidence>
<comment type="similarity">
    <text evidence="1">Belongs to the protein disulfide isomerase family.</text>
</comment>
<dbReference type="InterPro" id="IPR051063">
    <property type="entry name" value="PDI"/>
</dbReference>
<feature type="transmembrane region" description="Helical" evidence="3">
    <location>
        <begin position="6"/>
        <end position="23"/>
    </location>
</feature>
<feature type="domain" description="Thioredoxin" evidence="4">
    <location>
        <begin position="22"/>
        <end position="116"/>
    </location>
</feature>
<dbReference type="GO" id="GO:0006457">
    <property type="term" value="P:protein folding"/>
    <property type="evidence" value="ECO:0007669"/>
    <property type="project" value="TreeGrafter"/>
</dbReference>
<dbReference type="Gene3D" id="3.40.30.10">
    <property type="entry name" value="Glutaredoxin"/>
    <property type="match status" value="1"/>
</dbReference>
<dbReference type="CDD" id="cd02961">
    <property type="entry name" value="PDI_a_family"/>
    <property type="match status" value="1"/>
</dbReference>
<dbReference type="InterPro" id="IPR013766">
    <property type="entry name" value="Thioredoxin_domain"/>
</dbReference>
<reference evidence="5" key="1">
    <citation type="submission" date="2018-10" db="EMBL/GenBank/DDBJ databases">
        <title>Hidden diversity of soil giant viruses.</title>
        <authorList>
            <person name="Schulz F."/>
            <person name="Alteio L."/>
            <person name="Goudeau D."/>
            <person name="Ryan E.M."/>
            <person name="Malmstrom R.R."/>
            <person name="Blanchard J."/>
            <person name="Woyke T."/>
        </authorList>
    </citation>
    <scope>NUCLEOTIDE SEQUENCE</scope>
    <source>
        <strain evidence="5">HYV1</strain>
    </source>
</reference>
<dbReference type="PANTHER" id="PTHR45672">
    <property type="entry name" value="PROTEIN DISULFIDE-ISOMERASE C17H9.14C-RELATED"/>
    <property type="match status" value="1"/>
</dbReference>
<dbReference type="SUPFAM" id="SSF52833">
    <property type="entry name" value="Thioredoxin-like"/>
    <property type="match status" value="1"/>
</dbReference>
<dbReference type="PANTHER" id="PTHR45672:SF3">
    <property type="entry name" value="THIOREDOXIN DOMAIN-CONTAINING PROTEIN 5"/>
    <property type="match status" value="1"/>
</dbReference>
<dbReference type="EMBL" id="MK072415">
    <property type="protein sequence ID" value="AYV84662.1"/>
    <property type="molecule type" value="Genomic_DNA"/>
</dbReference>
<keyword evidence="3" id="KW-0812">Transmembrane</keyword>
<evidence type="ECO:0000256" key="1">
    <source>
        <dbReference type="ARBA" id="ARBA00006347"/>
    </source>
</evidence>
<evidence type="ECO:0000256" key="2">
    <source>
        <dbReference type="ARBA" id="ARBA00022729"/>
    </source>
</evidence>
<evidence type="ECO:0000259" key="4">
    <source>
        <dbReference type="Pfam" id="PF00085"/>
    </source>
</evidence>
<keyword evidence="3" id="KW-0472">Membrane</keyword>
<keyword evidence="2" id="KW-0732">Signal</keyword>
<accession>A0A3G5AC03</accession>
<dbReference type="InterPro" id="IPR036249">
    <property type="entry name" value="Thioredoxin-like_sf"/>
</dbReference>
<organism evidence="5">
    <name type="scientific">Hyperionvirus sp</name>
    <dbReference type="NCBI Taxonomy" id="2487770"/>
    <lineage>
        <taxon>Viruses</taxon>
        <taxon>Varidnaviria</taxon>
        <taxon>Bamfordvirae</taxon>
        <taxon>Nucleocytoviricota</taxon>
        <taxon>Megaviricetes</taxon>
        <taxon>Imitervirales</taxon>
        <taxon>Mimiviridae</taxon>
        <taxon>Klosneuvirinae</taxon>
    </lineage>
</organism>
<sequence length="118" mass="13456">MDRETIIIGILIVIIIILLITNFQKVTEHFNQPKHKLCLYRAGYCGACTRFKPIWDKFVGQNKSDRVVIESVDCQKDSNLCKNIDGYPTVMLHKNDGTNVEFTGARTVDALNDFVRAH</sequence>
<proteinExistence type="inferred from homology"/>